<proteinExistence type="predicted"/>
<accession>A0A2T0LKY7</accession>
<evidence type="ECO:0000313" key="3">
    <source>
        <dbReference type="Proteomes" id="UP000238362"/>
    </source>
</evidence>
<comment type="caution">
    <text evidence="2">The sequence shown here is derived from an EMBL/GenBank/DDBJ whole genome shotgun (WGS) entry which is preliminary data.</text>
</comment>
<evidence type="ECO:0000256" key="1">
    <source>
        <dbReference type="SAM" id="Phobius"/>
    </source>
</evidence>
<protein>
    <submittedName>
        <fullName evidence="2">Putative membrane protein</fullName>
    </submittedName>
</protein>
<evidence type="ECO:0000313" key="2">
    <source>
        <dbReference type="EMBL" id="PRX43617.1"/>
    </source>
</evidence>
<feature type="transmembrane region" description="Helical" evidence="1">
    <location>
        <begin position="173"/>
        <end position="193"/>
    </location>
</feature>
<feature type="transmembrane region" description="Helical" evidence="1">
    <location>
        <begin position="79"/>
        <end position="100"/>
    </location>
</feature>
<sequence>MPAGLLALSLVPVAASGFRVTELATGADITEANARFFDAPVPILVHVVAASVFCVAGAFQFSPALRRKRPRWHRASGRVLVLCGLATALSALWMTLFSAIPEDDRGLLTVFRLLFASAMAAAIVLAFLAIRRGNVARHRAWMIRGYALGLGAGTQVFTALAAVAFLGTVSPRAHALAMGAAWVINLAVAEWAIRGRGVRPAPALKEAL</sequence>
<keyword evidence="3" id="KW-1185">Reference proteome</keyword>
<feature type="transmembrane region" description="Helical" evidence="1">
    <location>
        <begin position="142"/>
        <end position="167"/>
    </location>
</feature>
<feature type="transmembrane region" description="Helical" evidence="1">
    <location>
        <begin position="106"/>
        <end position="130"/>
    </location>
</feature>
<dbReference type="AlphaFoldDB" id="A0A2T0LKY7"/>
<name>A0A2T0LKY7_9PSEU</name>
<feature type="transmembrane region" description="Helical" evidence="1">
    <location>
        <begin position="39"/>
        <end position="59"/>
    </location>
</feature>
<dbReference type="EMBL" id="PVNH01000014">
    <property type="protein sequence ID" value="PRX43617.1"/>
    <property type="molecule type" value="Genomic_DNA"/>
</dbReference>
<keyword evidence="1" id="KW-0472">Membrane</keyword>
<keyword evidence="1" id="KW-0812">Transmembrane</keyword>
<dbReference type="Pfam" id="PF10067">
    <property type="entry name" value="DUF2306"/>
    <property type="match status" value="1"/>
</dbReference>
<keyword evidence="1" id="KW-1133">Transmembrane helix</keyword>
<dbReference type="InterPro" id="IPR018750">
    <property type="entry name" value="DUF2306_membrane"/>
</dbReference>
<organism evidence="2 3">
    <name type="scientific">Prauserella shujinwangii</name>
    <dbReference type="NCBI Taxonomy" id="1453103"/>
    <lineage>
        <taxon>Bacteria</taxon>
        <taxon>Bacillati</taxon>
        <taxon>Actinomycetota</taxon>
        <taxon>Actinomycetes</taxon>
        <taxon>Pseudonocardiales</taxon>
        <taxon>Pseudonocardiaceae</taxon>
        <taxon>Prauserella</taxon>
    </lineage>
</organism>
<gene>
    <name evidence="2" type="ORF">B0I33_11478</name>
</gene>
<dbReference type="Proteomes" id="UP000238362">
    <property type="component" value="Unassembled WGS sequence"/>
</dbReference>
<reference evidence="2 3" key="1">
    <citation type="submission" date="2018-03" db="EMBL/GenBank/DDBJ databases">
        <title>Genomic Encyclopedia of Type Strains, Phase III (KMG-III): the genomes of soil and plant-associated and newly described type strains.</title>
        <authorList>
            <person name="Whitman W."/>
        </authorList>
    </citation>
    <scope>NUCLEOTIDE SEQUENCE [LARGE SCALE GENOMIC DNA]</scope>
    <source>
        <strain evidence="2 3">CGMCC 4.7125</strain>
    </source>
</reference>